<dbReference type="AlphaFoldDB" id="A0A951PLU0"/>
<reference evidence="2" key="1">
    <citation type="submission" date="2021-05" db="EMBL/GenBank/DDBJ databases">
        <authorList>
            <person name="Pietrasiak N."/>
            <person name="Ward R."/>
            <person name="Stajich J.E."/>
            <person name="Kurbessoian T."/>
        </authorList>
    </citation>
    <scope>NUCLEOTIDE SEQUENCE</scope>
    <source>
        <strain evidence="2">CPER-KK1</strain>
    </source>
</reference>
<name>A0A951PLU0_9CYAN</name>
<feature type="chain" id="PRO_5037373408" description="PEP-CTERM sorting domain-containing protein" evidence="1">
    <location>
        <begin position="29"/>
        <end position="207"/>
    </location>
</feature>
<evidence type="ECO:0000313" key="2">
    <source>
        <dbReference type="EMBL" id="MBW4546280.1"/>
    </source>
</evidence>
<proteinExistence type="predicted"/>
<reference evidence="2" key="2">
    <citation type="journal article" date="2022" name="Microbiol. Resour. Announc.">
        <title>Metagenome Sequencing to Explore Phylogenomics of Terrestrial Cyanobacteria.</title>
        <authorList>
            <person name="Ward R.D."/>
            <person name="Stajich J.E."/>
            <person name="Johansen J.R."/>
            <person name="Huntemann M."/>
            <person name="Clum A."/>
            <person name="Foster B."/>
            <person name="Foster B."/>
            <person name="Roux S."/>
            <person name="Palaniappan K."/>
            <person name="Varghese N."/>
            <person name="Mukherjee S."/>
            <person name="Reddy T.B.K."/>
            <person name="Daum C."/>
            <person name="Copeland A."/>
            <person name="Chen I.A."/>
            <person name="Ivanova N.N."/>
            <person name="Kyrpides N.C."/>
            <person name="Shapiro N."/>
            <person name="Eloe-Fadrosh E.A."/>
            <person name="Pietrasiak N."/>
        </authorList>
    </citation>
    <scope>NUCLEOTIDE SEQUENCE</scope>
    <source>
        <strain evidence="2">CPER-KK1</strain>
    </source>
</reference>
<sequence>MNTYRKLAVAIAGLTLSFAAIEPDSVHAAVITYDFRVDITTGSLANNTYEGSFNYDDSTLTGIGVEAVGVTEGLFILFDFFGETYTQTDELSFPNFPIAVFNNGNLVGLNYLVADFDNSLDDFSIFSIFGDDTTLLNAGNQFDYQVNSFDSFEGNVTYSLDSPSTSIPEPDGVLGVSLLGITWLLNRAIAFSHHAQITPLRRKAPLI</sequence>
<comment type="caution">
    <text evidence="2">The sequence shown here is derived from an EMBL/GenBank/DDBJ whole genome shotgun (WGS) entry which is preliminary data.</text>
</comment>
<gene>
    <name evidence="2" type="ORF">KME25_17820</name>
</gene>
<dbReference type="Proteomes" id="UP000753908">
    <property type="component" value="Unassembled WGS sequence"/>
</dbReference>
<keyword evidence="1" id="KW-0732">Signal</keyword>
<evidence type="ECO:0000313" key="3">
    <source>
        <dbReference type="Proteomes" id="UP000753908"/>
    </source>
</evidence>
<feature type="signal peptide" evidence="1">
    <location>
        <begin position="1"/>
        <end position="28"/>
    </location>
</feature>
<dbReference type="EMBL" id="JAHHIF010000023">
    <property type="protein sequence ID" value="MBW4546280.1"/>
    <property type="molecule type" value="Genomic_DNA"/>
</dbReference>
<evidence type="ECO:0008006" key="4">
    <source>
        <dbReference type="Google" id="ProtNLM"/>
    </source>
</evidence>
<organism evidence="2 3">
    <name type="scientific">Symplocastrum torsivum CPER-KK1</name>
    <dbReference type="NCBI Taxonomy" id="450513"/>
    <lineage>
        <taxon>Bacteria</taxon>
        <taxon>Bacillati</taxon>
        <taxon>Cyanobacteriota</taxon>
        <taxon>Cyanophyceae</taxon>
        <taxon>Oscillatoriophycideae</taxon>
        <taxon>Oscillatoriales</taxon>
        <taxon>Microcoleaceae</taxon>
        <taxon>Symplocastrum</taxon>
    </lineage>
</organism>
<evidence type="ECO:0000256" key="1">
    <source>
        <dbReference type="SAM" id="SignalP"/>
    </source>
</evidence>
<protein>
    <recommendedName>
        <fullName evidence="4">PEP-CTERM sorting domain-containing protein</fullName>
    </recommendedName>
</protein>
<accession>A0A951PLU0</accession>